<dbReference type="InterPro" id="IPR036388">
    <property type="entry name" value="WH-like_DNA-bd_sf"/>
</dbReference>
<dbReference type="Gene3D" id="3.30.420.40">
    <property type="match status" value="2"/>
</dbReference>
<reference evidence="3" key="1">
    <citation type="journal article" date="2021" name="PeerJ">
        <title>Extensive microbial diversity within the chicken gut microbiome revealed by metagenomics and culture.</title>
        <authorList>
            <person name="Gilroy R."/>
            <person name="Ravi A."/>
            <person name="Getino M."/>
            <person name="Pursley I."/>
            <person name="Horton D.L."/>
            <person name="Alikhan N.F."/>
            <person name="Baker D."/>
            <person name="Gharbi K."/>
            <person name="Hall N."/>
            <person name="Watson M."/>
            <person name="Adriaenssens E.M."/>
            <person name="Foster-Nyarko E."/>
            <person name="Jarju S."/>
            <person name="Secka A."/>
            <person name="Antonio M."/>
            <person name="Oren A."/>
            <person name="Chaudhuri R.R."/>
            <person name="La Ragione R."/>
            <person name="Hildebrand F."/>
            <person name="Pallen M.J."/>
        </authorList>
    </citation>
    <scope>NUCLEOTIDE SEQUENCE</scope>
    <source>
        <strain evidence="3">ChiHjej13B12-24818</strain>
    </source>
</reference>
<dbReference type="PANTHER" id="PTHR18964">
    <property type="entry name" value="ROK (REPRESSOR, ORF, KINASE) FAMILY"/>
    <property type="match status" value="1"/>
</dbReference>
<reference evidence="3" key="2">
    <citation type="submission" date="2021-04" db="EMBL/GenBank/DDBJ databases">
        <authorList>
            <person name="Gilroy R."/>
        </authorList>
    </citation>
    <scope>NUCLEOTIDE SEQUENCE</scope>
    <source>
        <strain evidence="3">ChiHjej13B12-24818</strain>
    </source>
</reference>
<proteinExistence type="inferred from homology"/>
<protein>
    <submittedName>
        <fullName evidence="3">ROK family protein</fullName>
    </submittedName>
</protein>
<comment type="similarity">
    <text evidence="1">Belongs to the ROK (NagC/XylR) family.</text>
</comment>
<organism evidence="3 4">
    <name type="scientific">Candidatus Brachybacterium merdavium</name>
    <dbReference type="NCBI Taxonomy" id="2838513"/>
    <lineage>
        <taxon>Bacteria</taxon>
        <taxon>Bacillati</taxon>
        <taxon>Actinomycetota</taxon>
        <taxon>Actinomycetes</taxon>
        <taxon>Micrococcales</taxon>
        <taxon>Dermabacteraceae</taxon>
        <taxon>Brachybacterium</taxon>
    </lineage>
</organism>
<dbReference type="PANTHER" id="PTHR18964:SF149">
    <property type="entry name" value="BIFUNCTIONAL UDP-N-ACETYLGLUCOSAMINE 2-EPIMERASE_N-ACETYLMANNOSAMINE KINASE"/>
    <property type="match status" value="1"/>
</dbReference>
<dbReference type="Pfam" id="PF00480">
    <property type="entry name" value="ROK"/>
    <property type="match status" value="1"/>
</dbReference>
<dbReference type="SUPFAM" id="SSF46785">
    <property type="entry name" value="Winged helix' DNA-binding domain"/>
    <property type="match status" value="1"/>
</dbReference>
<dbReference type="InterPro" id="IPR043129">
    <property type="entry name" value="ATPase_NBD"/>
</dbReference>
<dbReference type="SUPFAM" id="SSF53067">
    <property type="entry name" value="Actin-like ATPase domain"/>
    <property type="match status" value="1"/>
</dbReference>
<dbReference type="EMBL" id="DWZH01000090">
    <property type="protein sequence ID" value="HJB11164.1"/>
    <property type="molecule type" value="Genomic_DNA"/>
</dbReference>
<name>A0A9D2RPA8_9MICO</name>
<evidence type="ECO:0000313" key="4">
    <source>
        <dbReference type="Proteomes" id="UP000823823"/>
    </source>
</evidence>
<evidence type="ECO:0000256" key="1">
    <source>
        <dbReference type="ARBA" id="ARBA00006479"/>
    </source>
</evidence>
<dbReference type="InterPro" id="IPR036390">
    <property type="entry name" value="WH_DNA-bd_sf"/>
</dbReference>
<comment type="caution">
    <text evidence="3">The sequence shown here is derived from an EMBL/GenBank/DDBJ whole genome shotgun (WGS) entry which is preliminary data.</text>
</comment>
<gene>
    <name evidence="3" type="ORF">H9786_11665</name>
</gene>
<feature type="compositionally biased region" description="Basic and acidic residues" evidence="2">
    <location>
        <begin position="430"/>
        <end position="442"/>
    </location>
</feature>
<dbReference type="Gene3D" id="1.10.10.10">
    <property type="entry name" value="Winged helix-like DNA-binding domain superfamily/Winged helix DNA-binding domain"/>
    <property type="match status" value="1"/>
</dbReference>
<accession>A0A9D2RPA8</accession>
<dbReference type="InterPro" id="IPR000600">
    <property type="entry name" value="ROK"/>
</dbReference>
<sequence length="442" mass="46158">MSTVTPGMASGAQRLRRLESVVSALLEHGTMSRTELAETTGYSQSSMTSSIRHLIQHGHVIETGRGRSTGGRRRTLLEFDRHSVLLMMLSIDAGHVVARQVDLAGTVHVQVRRSLEADHPLRSVIAAVEALQAVAEARSTCAVISLPGVVSAEGDVTLAPALGQPTARRMQDVVAETSGLHTIGENDVNLLALGEAEDGAARDGDDFALIYVGEGIGGALVLDGHVRRGATGSAGEIGFLPWTGAERGEGARGGAGNAIGPFESDWSVPSLHAKAEAIGIDPGNQHVVSALEDSDTPEARELLGRALDAWAYPAVVLTCVVNPGRIVFAGNAAHLGPSSRSALAERVLAGSPSPVAIRFAELGERALVSGAIAHLRNAPWIFLPKEDDSHPCDAPPTDAAPQETARESAEPPDPGRAPDPASAHTSPPTDHTRTDTPSKERN</sequence>
<feature type="region of interest" description="Disordered" evidence="2">
    <location>
        <begin position="386"/>
        <end position="442"/>
    </location>
</feature>
<dbReference type="AlphaFoldDB" id="A0A9D2RPA8"/>
<evidence type="ECO:0000256" key="2">
    <source>
        <dbReference type="SAM" id="MobiDB-lite"/>
    </source>
</evidence>
<dbReference type="Proteomes" id="UP000823823">
    <property type="component" value="Unassembled WGS sequence"/>
</dbReference>
<evidence type="ECO:0000313" key="3">
    <source>
        <dbReference type="EMBL" id="HJB11164.1"/>
    </source>
</evidence>
<dbReference type="CDD" id="cd23763">
    <property type="entry name" value="ASKHA_ATPase_ROK"/>
    <property type="match status" value="1"/>
</dbReference>